<reference evidence="4 5" key="1">
    <citation type="journal article" date="2019" name="Nat. Ecol. Evol.">
        <title>Megaphylogeny resolves global patterns of mushroom evolution.</title>
        <authorList>
            <person name="Varga T."/>
            <person name="Krizsan K."/>
            <person name="Foldi C."/>
            <person name="Dima B."/>
            <person name="Sanchez-Garcia M."/>
            <person name="Sanchez-Ramirez S."/>
            <person name="Szollosi G.J."/>
            <person name="Szarkandi J.G."/>
            <person name="Papp V."/>
            <person name="Albert L."/>
            <person name="Andreopoulos W."/>
            <person name="Angelini C."/>
            <person name="Antonin V."/>
            <person name="Barry K.W."/>
            <person name="Bougher N.L."/>
            <person name="Buchanan P."/>
            <person name="Buyck B."/>
            <person name="Bense V."/>
            <person name="Catcheside P."/>
            <person name="Chovatia M."/>
            <person name="Cooper J."/>
            <person name="Damon W."/>
            <person name="Desjardin D."/>
            <person name="Finy P."/>
            <person name="Geml J."/>
            <person name="Haridas S."/>
            <person name="Hughes K."/>
            <person name="Justo A."/>
            <person name="Karasinski D."/>
            <person name="Kautmanova I."/>
            <person name="Kiss B."/>
            <person name="Kocsube S."/>
            <person name="Kotiranta H."/>
            <person name="LaButti K.M."/>
            <person name="Lechner B.E."/>
            <person name="Liimatainen K."/>
            <person name="Lipzen A."/>
            <person name="Lukacs Z."/>
            <person name="Mihaltcheva S."/>
            <person name="Morgado L.N."/>
            <person name="Niskanen T."/>
            <person name="Noordeloos M.E."/>
            <person name="Ohm R.A."/>
            <person name="Ortiz-Santana B."/>
            <person name="Ovrebo C."/>
            <person name="Racz N."/>
            <person name="Riley R."/>
            <person name="Savchenko A."/>
            <person name="Shiryaev A."/>
            <person name="Soop K."/>
            <person name="Spirin V."/>
            <person name="Szebenyi C."/>
            <person name="Tomsovsky M."/>
            <person name="Tulloss R.E."/>
            <person name="Uehling J."/>
            <person name="Grigoriev I.V."/>
            <person name="Vagvolgyi C."/>
            <person name="Papp T."/>
            <person name="Martin F.M."/>
            <person name="Miettinen O."/>
            <person name="Hibbett D.S."/>
            <person name="Nagy L.G."/>
        </authorList>
    </citation>
    <scope>NUCLEOTIDE SEQUENCE [LARGE SCALE GENOMIC DNA]</scope>
    <source>
        <strain evidence="4 5">OMC1185</strain>
    </source>
</reference>
<dbReference type="Proteomes" id="UP000305948">
    <property type="component" value="Unassembled WGS sequence"/>
</dbReference>
<comment type="cofactor">
    <cofactor evidence="1">
        <name>Mg(2+)</name>
        <dbReference type="ChEBI" id="CHEBI:18420"/>
    </cofactor>
</comment>
<dbReference type="AlphaFoldDB" id="A0A5C3NLA0"/>
<dbReference type="InterPro" id="IPR011320">
    <property type="entry name" value="RNase_H1_N"/>
</dbReference>
<dbReference type="InterPro" id="IPR009027">
    <property type="entry name" value="Ribosomal_bL9/RNase_H1_N"/>
</dbReference>
<evidence type="ECO:0000313" key="5">
    <source>
        <dbReference type="Proteomes" id="UP000305948"/>
    </source>
</evidence>
<dbReference type="GO" id="GO:0006281">
    <property type="term" value="P:DNA repair"/>
    <property type="evidence" value="ECO:0007669"/>
    <property type="project" value="UniProtKB-KW"/>
</dbReference>
<evidence type="ECO:0000259" key="3">
    <source>
        <dbReference type="Pfam" id="PF05970"/>
    </source>
</evidence>
<feature type="domain" description="DNA helicase Pif1-like DEAD-box helicase" evidence="3">
    <location>
        <begin position="98"/>
        <end position="188"/>
    </location>
</feature>
<dbReference type="GO" id="GO:0016887">
    <property type="term" value="F:ATP hydrolysis activity"/>
    <property type="evidence" value="ECO:0007669"/>
    <property type="project" value="RHEA"/>
</dbReference>
<dbReference type="InterPro" id="IPR010285">
    <property type="entry name" value="DNA_helicase_pif1-like_DEAD"/>
</dbReference>
<keyword evidence="1" id="KW-0234">DNA repair</keyword>
<dbReference type="GO" id="GO:0005524">
    <property type="term" value="F:ATP binding"/>
    <property type="evidence" value="ECO:0007669"/>
    <property type="project" value="UniProtKB-KW"/>
</dbReference>
<dbReference type="InterPro" id="IPR027417">
    <property type="entry name" value="P-loop_NTPase"/>
</dbReference>
<comment type="catalytic activity">
    <reaction evidence="1">
        <text>ATP + H2O = ADP + phosphate + H(+)</text>
        <dbReference type="Rhea" id="RHEA:13065"/>
        <dbReference type="ChEBI" id="CHEBI:15377"/>
        <dbReference type="ChEBI" id="CHEBI:15378"/>
        <dbReference type="ChEBI" id="CHEBI:30616"/>
        <dbReference type="ChEBI" id="CHEBI:43474"/>
        <dbReference type="ChEBI" id="CHEBI:456216"/>
        <dbReference type="EC" id="5.6.2.3"/>
    </reaction>
</comment>
<dbReference type="Gene3D" id="3.40.50.300">
    <property type="entry name" value="P-loop containing nucleotide triphosphate hydrolases"/>
    <property type="match status" value="1"/>
</dbReference>
<gene>
    <name evidence="4" type="ORF">OE88DRAFT_1620188</name>
</gene>
<dbReference type="Pfam" id="PF05970">
    <property type="entry name" value="PIF1"/>
    <property type="match status" value="1"/>
</dbReference>
<protein>
    <recommendedName>
        <fullName evidence="1">ATP-dependent DNA helicase</fullName>
        <ecNumber evidence="1">5.6.2.3</ecNumber>
    </recommendedName>
</protein>
<dbReference type="OrthoDB" id="432234at2759"/>
<evidence type="ECO:0000259" key="2">
    <source>
        <dbReference type="Pfam" id="PF01693"/>
    </source>
</evidence>
<keyword evidence="1" id="KW-0233">DNA recombination</keyword>
<dbReference type="Pfam" id="PF01693">
    <property type="entry name" value="Cauli_VI"/>
    <property type="match status" value="1"/>
</dbReference>
<dbReference type="InterPro" id="IPR037056">
    <property type="entry name" value="RNase_H1_N_sf"/>
</dbReference>
<dbReference type="EC" id="5.6.2.3" evidence="1"/>
<dbReference type="PANTHER" id="PTHR47642">
    <property type="entry name" value="ATP-DEPENDENT DNA HELICASE"/>
    <property type="match status" value="1"/>
</dbReference>
<name>A0A5C3NLA0_9AGAM</name>
<comment type="similarity">
    <text evidence="1">Belongs to the helicase family.</text>
</comment>
<dbReference type="GO" id="GO:0006310">
    <property type="term" value="P:DNA recombination"/>
    <property type="evidence" value="ECO:0007669"/>
    <property type="project" value="UniProtKB-KW"/>
</dbReference>
<dbReference type="GO" id="GO:0000723">
    <property type="term" value="P:telomere maintenance"/>
    <property type="evidence" value="ECO:0007669"/>
    <property type="project" value="InterPro"/>
</dbReference>
<dbReference type="SUPFAM" id="SSF55658">
    <property type="entry name" value="L9 N-domain-like"/>
    <property type="match status" value="1"/>
</dbReference>
<dbReference type="STRING" id="5364.A0A5C3NLA0"/>
<dbReference type="Gene3D" id="3.40.970.10">
    <property type="entry name" value="Ribonuclease H1, N-terminal domain"/>
    <property type="match status" value="1"/>
</dbReference>
<keyword evidence="1" id="KW-0378">Hydrolase</keyword>
<keyword evidence="1" id="KW-0547">Nucleotide-binding</keyword>
<feature type="domain" description="Ribonuclease H1 N-terminal" evidence="2">
    <location>
        <begin position="26"/>
        <end position="67"/>
    </location>
</feature>
<keyword evidence="1" id="KW-0347">Helicase</keyword>
<organism evidence="4 5">
    <name type="scientific">Heliocybe sulcata</name>
    <dbReference type="NCBI Taxonomy" id="5364"/>
    <lineage>
        <taxon>Eukaryota</taxon>
        <taxon>Fungi</taxon>
        <taxon>Dikarya</taxon>
        <taxon>Basidiomycota</taxon>
        <taxon>Agaricomycotina</taxon>
        <taxon>Agaricomycetes</taxon>
        <taxon>Gloeophyllales</taxon>
        <taxon>Gloeophyllaceae</taxon>
        <taxon>Heliocybe</taxon>
    </lineage>
</organism>
<evidence type="ECO:0000256" key="1">
    <source>
        <dbReference type="RuleBase" id="RU363044"/>
    </source>
</evidence>
<keyword evidence="5" id="KW-1185">Reference proteome</keyword>
<keyword evidence="1" id="KW-0067">ATP-binding</keyword>
<dbReference type="GO" id="GO:0043139">
    <property type="term" value="F:5'-3' DNA helicase activity"/>
    <property type="evidence" value="ECO:0007669"/>
    <property type="project" value="UniProtKB-EC"/>
</dbReference>
<dbReference type="EMBL" id="ML213503">
    <property type="protein sequence ID" value="TFK57647.1"/>
    <property type="molecule type" value="Genomic_DNA"/>
</dbReference>
<accession>A0A5C3NLA0</accession>
<evidence type="ECO:0000313" key="4">
    <source>
        <dbReference type="EMBL" id="TFK57647.1"/>
    </source>
</evidence>
<dbReference type="PANTHER" id="PTHR47642:SF5">
    <property type="entry name" value="ATP-DEPENDENT DNA HELICASE"/>
    <property type="match status" value="1"/>
</dbReference>
<sequence length="493" mass="55426">MLRFDINIHEAARLLHTSQRCLRHPRYYAVKRGRDGRQIYTSWDQVVLQTHRIPGIGYETFLAKTQAGVWPSEPTQAVGKDAEAGIVDSNDAEENIVLSEEQRQILRMVQRGESVFFTGSAGTGKSVLLREIIRSCKGQGMRIGEELAVTAATGIASINIGGKTLHSWAGIGLGQEDPEGLAFDIESSSLRSPSHKGERKYPPSPLERWQNVRTLIVDESSLSRPQRTVLFLMLRFLSLYDRWDVVGQAHFVDILNTLRIGKVTEEIVDELRQLSRPVTYTDGIEPTELYPLRRDVEIANHNRLTALPTSEMRYLAVDARQDGNKGYKISLEAMERALGRLVAQQEVVLKNVPGADLVNGSQGLVVDFMTVRQAWGEMISDLEIGHAKDRTVLYGELLDKERPQWHAMLQDDTLWPLVKFTNGRTMLCTPAEFNVNNFKGEAEATRRQVPLICAWAMSVHRSQGQTLERVRVDLGQAFEYGQGTLYGLNLFIG</sequence>
<dbReference type="SUPFAM" id="SSF52540">
    <property type="entry name" value="P-loop containing nucleoside triphosphate hydrolases"/>
    <property type="match status" value="2"/>
</dbReference>
<keyword evidence="1" id="KW-0227">DNA damage</keyword>
<proteinExistence type="inferred from homology"/>
<dbReference type="InterPro" id="IPR051055">
    <property type="entry name" value="PIF1_helicase"/>
</dbReference>
<dbReference type="CDD" id="cd18809">
    <property type="entry name" value="SF1_C_RecD"/>
    <property type="match status" value="1"/>
</dbReference>